<evidence type="ECO:0000256" key="1">
    <source>
        <dbReference type="ARBA" id="ARBA00001917"/>
    </source>
</evidence>
<dbReference type="GO" id="GO:0016628">
    <property type="term" value="F:oxidoreductase activity, acting on the CH-CH group of donors, NAD or NADP as acceptor"/>
    <property type="evidence" value="ECO:0007669"/>
    <property type="project" value="UniProtKB-ARBA"/>
</dbReference>
<keyword evidence="3" id="KW-0560">Oxidoreductase</keyword>
<dbReference type="FunFam" id="3.20.20.70:FF:000059">
    <property type="entry name" value="N-ethylmaleimide reductase, FMN-linked"/>
    <property type="match status" value="1"/>
</dbReference>
<dbReference type="GO" id="GO:0005829">
    <property type="term" value="C:cytosol"/>
    <property type="evidence" value="ECO:0007669"/>
    <property type="project" value="TreeGrafter"/>
</dbReference>
<dbReference type="EMBL" id="JAHHHN010000028">
    <property type="protein sequence ID" value="MBW4564933.1"/>
    <property type="molecule type" value="Genomic_DNA"/>
</dbReference>
<dbReference type="Gene3D" id="3.20.20.70">
    <property type="entry name" value="Aldolase class I"/>
    <property type="match status" value="1"/>
</dbReference>
<comment type="cofactor">
    <cofactor evidence="1">
        <name>FMN</name>
        <dbReference type="ChEBI" id="CHEBI:58210"/>
    </cofactor>
</comment>
<organism evidence="5 6">
    <name type="scientific">Mojavia pulchra JT2-VF2</name>
    <dbReference type="NCBI Taxonomy" id="287848"/>
    <lineage>
        <taxon>Bacteria</taxon>
        <taxon>Bacillati</taxon>
        <taxon>Cyanobacteriota</taxon>
        <taxon>Cyanophyceae</taxon>
        <taxon>Nostocales</taxon>
        <taxon>Nostocaceae</taxon>
    </lineage>
</organism>
<dbReference type="SUPFAM" id="SSF51395">
    <property type="entry name" value="FMN-linked oxidoreductases"/>
    <property type="match status" value="1"/>
</dbReference>
<evidence type="ECO:0000256" key="2">
    <source>
        <dbReference type="ARBA" id="ARBA00005979"/>
    </source>
</evidence>
<dbReference type="InterPro" id="IPR045247">
    <property type="entry name" value="Oye-like"/>
</dbReference>
<dbReference type="PANTHER" id="PTHR22893:SF98">
    <property type="entry name" value="OXIDOREDUCTASE"/>
    <property type="match status" value="1"/>
</dbReference>
<protein>
    <submittedName>
        <fullName evidence="5">Alkene reductase</fullName>
    </submittedName>
</protein>
<dbReference type="AlphaFoldDB" id="A0A951UIR4"/>
<reference evidence="5" key="2">
    <citation type="journal article" date="2022" name="Microbiol. Resour. Announc.">
        <title>Metagenome Sequencing to Explore Phylogenomics of Terrestrial Cyanobacteria.</title>
        <authorList>
            <person name="Ward R.D."/>
            <person name="Stajich J.E."/>
            <person name="Johansen J.R."/>
            <person name="Huntemann M."/>
            <person name="Clum A."/>
            <person name="Foster B."/>
            <person name="Foster B."/>
            <person name="Roux S."/>
            <person name="Palaniappan K."/>
            <person name="Varghese N."/>
            <person name="Mukherjee S."/>
            <person name="Reddy T.B.K."/>
            <person name="Daum C."/>
            <person name="Copeland A."/>
            <person name="Chen I.A."/>
            <person name="Ivanova N.N."/>
            <person name="Kyrpides N.C."/>
            <person name="Shapiro N."/>
            <person name="Eloe-Fadrosh E.A."/>
            <person name="Pietrasiak N."/>
        </authorList>
    </citation>
    <scope>NUCLEOTIDE SEQUENCE</scope>
    <source>
        <strain evidence="5">JT2-VF2</strain>
    </source>
</reference>
<evidence type="ECO:0000259" key="4">
    <source>
        <dbReference type="Pfam" id="PF00724"/>
    </source>
</evidence>
<gene>
    <name evidence="5" type="ORF">KME32_28260</name>
</gene>
<dbReference type="Pfam" id="PF00724">
    <property type="entry name" value="Oxidored_FMN"/>
    <property type="match status" value="1"/>
</dbReference>
<sequence length="368" mass="39971">MPDLKLLSPATLGTLELPNRMIMAPLTRCRAGNGYVPQPINATYYAQRASAGLIISEATQVAPNGIGYPNTPGIYTSEQVEGWKQVTNAVHAQGGRIFLQLWHAGRVAHPSLLPPNEILIAPSAIPANCMADTALGQQPHVTPRALALEEIPPIVSQFQQGARNALAAGFDGVEIHSANGYLLDQFLQDNSNQRSDEYGGSVENRTRLLLEVVQAVVEVWGQTKVGVRLSPSSSFNDMRDSNPTATFSYVADVLNQFGLAYLHVIEPRIQGNVTIADEGKGLDTKFFRSIFQGSMIAAGGYTRETGEAILQDNGVDFVAFGRLFLANPDLPKRFALNAPLNRHDRSTFYSSGERGYTDYPAINRESLG</sequence>
<name>A0A951UIR4_9NOST</name>
<evidence type="ECO:0000256" key="3">
    <source>
        <dbReference type="ARBA" id="ARBA00023002"/>
    </source>
</evidence>
<dbReference type="InterPro" id="IPR013785">
    <property type="entry name" value="Aldolase_TIM"/>
</dbReference>
<dbReference type="PANTHER" id="PTHR22893">
    <property type="entry name" value="NADH OXIDOREDUCTASE-RELATED"/>
    <property type="match status" value="1"/>
</dbReference>
<dbReference type="InterPro" id="IPR001155">
    <property type="entry name" value="OxRdtase_FMN_N"/>
</dbReference>
<evidence type="ECO:0000313" key="6">
    <source>
        <dbReference type="Proteomes" id="UP000715781"/>
    </source>
</evidence>
<comment type="similarity">
    <text evidence="2">Belongs to the NADH:flavin oxidoreductase/NADH oxidase family.</text>
</comment>
<reference evidence="5" key="1">
    <citation type="submission" date="2021-05" db="EMBL/GenBank/DDBJ databases">
        <authorList>
            <person name="Pietrasiak N."/>
            <person name="Ward R."/>
            <person name="Stajich J.E."/>
            <person name="Kurbessoian T."/>
        </authorList>
    </citation>
    <scope>NUCLEOTIDE SEQUENCE</scope>
    <source>
        <strain evidence="5">JT2-VF2</strain>
    </source>
</reference>
<proteinExistence type="inferred from homology"/>
<dbReference type="Proteomes" id="UP000715781">
    <property type="component" value="Unassembled WGS sequence"/>
</dbReference>
<feature type="domain" description="NADH:flavin oxidoreductase/NADH oxidase N-terminal" evidence="4">
    <location>
        <begin position="5"/>
        <end position="340"/>
    </location>
</feature>
<dbReference type="GO" id="GO:0010181">
    <property type="term" value="F:FMN binding"/>
    <property type="evidence" value="ECO:0007669"/>
    <property type="project" value="InterPro"/>
</dbReference>
<evidence type="ECO:0000313" key="5">
    <source>
        <dbReference type="EMBL" id="MBW4564933.1"/>
    </source>
</evidence>
<comment type="caution">
    <text evidence="5">The sequence shown here is derived from an EMBL/GenBank/DDBJ whole genome shotgun (WGS) entry which is preliminary data.</text>
</comment>
<accession>A0A951UIR4</accession>
<dbReference type="CDD" id="cd02933">
    <property type="entry name" value="OYE_like_FMN"/>
    <property type="match status" value="1"/>
</dbReference>